<dbReference type="InterPro" id="IPR002939">
    <property type="entry name" value="DnaJ_C"/>
</dbReference>
<dbReference type="GeneID" id="106474949"/>
<proteinExistence type="predicted"/>
<dbReference type="PRINTS" id="PR00625">
    <property type="entry name" value="JDOMAIN"/>
</dbReference>
<keyword evidence="3" id="KW-1185">Reference proteome</keyword>
<evidence type="ECO:0000256" key="1">
    <source>
        <dbReference type="ARBA" id="ARBA00023186"/>
    </source>
</evidence>
<dbReference type="SUPFAM" id="SSF46565">
    <property type="entry name" value="Chaperone J-domain"/>
    <property type="match status" value="1"/>
</dbReference>
<dbReference type="CDD" id="cd10747">
    <property type="entry name" value="DnaJ_C"/>
    <property type="match status" value="1"/>
</dbReference>
<dbReference type="PANTHER" id="PTHR24078:SF553">
    <property type="entry name" value="DNAJ HOMOLOG SUBFAMILY B MEMBER 5"/>
    <property type="match status" value="1"/>
</dbReference>
<keyword evidence="1" id="KW-0143">Chaperone</keyword>
<dbReference type="Proteomes" id="UP000694941">
    <property type="component" value="Unplaced"/>
</dbReference>
<dbReference type="InterPro" id="IPR051339">
    <property type="entry name" value="DnaJ_subfamily_B"/>
</dbReference>
<organism evidence="3 4">
    <name type="scientific">Limulus polyphemus</name>
    <name type="common">Atlantic horseshoe crab</name>
    <dbReference type="NCBI Taxonomy" id="6850"/>
    <lineage>
        <taxon>Eukaryota</taxon>
        <taxon>Metazoa</taxon>
        <taxon>Ecdysozoa</taxon>
        <taxon>Arthropoda</taxon>
        <taxon>Chelicerata</taxon>
        <taxon>Merostomata</taxon>
        <taxon>Xiphosura</taxon>
        <taxon>Limulidae</taxon>
        <taxon>Limulus</taxon>
    </lineage>
</organism>
<dbReference type="InterPro" id="IPR008971">
    <property type="entry name" value="HSP40/DnaJ_pept-bd"/>
</dbReference>
<dbReference type="InterPro" id="IPR001623">
    <property type="entry name" value="DnaJ_domain"/>
</dbReference>
<dbReference type="InterPro" id="IPR018253">
    <property type="entry name" value="DnaJ_domain_CS"/>
</dbReference>
<dbReference type="PROSITE" id="PS00636">
    <property type="entry name" value="DNAJ_1"/>
    <property type="match status" value="1"/>
</dbReference>
<dbReference type="InterPro" id="IPR036869">
    <property type="entry name" value="J_dom_sf"/>
</dbReference>
<accession>A0ABM1BYI9</accession>
<dbReference type="Pfam" id="PF00226">
    <property type="entry name" value="DnaJ"/>
    <property type="match status" value="1"/>
</dbReference>
<protein>
    <submittedName>
        <fullName evidence="4">DnaJ protein homolog 1-like</fullName>
    </submittedName>
</protein>
<dbReference type="PROSITE" id="PS50076">
    <property type="entry name" value="DNAJ_2"/>
    <property type="match status" value="1"/>
</dbReference>
<evidence type="ECO:0000259" key="2">
    <source>
        <dbReference type="PROSITE" id="PS50076"/>
    </source>
</evidence>
<name>A0ABM1BYI9_LIMPO</name>
<feature type="domain" description="J" evidence="2">
    <location>
        <begin position="6"/>
        <end position="70"/>
    </location>
</feature>
<reference evidence="4" key="1">
    <citation type="submission" date="2025-08" db="UniProtKB">
        <authorList>
            <consortium name="RefSeq"/>
        </authorList>
    </citation>
    <scope>IDENTIFICATION</scope>
    <source>
        <tissue evidence="4">Muscle</tissue>
    </source>
</reference>
<evidence type="ECO:0000313" key="3">
    <source>
        <dbReference type="Proteomes" id="UP000694941"/>
    </source>
</evidence>
<sequence length="344" mass="38506">MKMGKDYYKILGVSRNASDGEIKKAYRKLALKYHPDKNKTNEAEEKFKEVAEAYEVLTDKKKREIYDQYGEDGLKGGVPGGEDGQQYTYTFHGDPRATFAAFFGTDNPFESFFSGGLGGQTGMFFMQDNMDTGDPFVNLGGGNAFRSQTFSTSSPNLTGHRTQRQDPTIEHDLYVTLEEVMKGCTKKMKINRKVTNPDGRTIRPEEKVLTINVKPGWKAGTKITFQNEGDKLPGAIPADIVFTIRDKPHPLFKRDGSDIKYTAKITLKEALCGTKIQIPTLRGDRIPIRLEGVIKPQTVKRIQGQGLPHPKEPSKQGDLLISFAIQFPDSLTESTKQILWDCLP</sequence>
<dbReference type="PANTHER" id="PTHR24078">
    <property type="entry name" value="DNAJ HOMOLOG SUBFAMILY C MEMBER"/>
    <property type="match status" value="1"/>
</dbReference>
<dbReference type="Gene3D" id="1.10.287.110">
    <property type="entry name" value="DnaJ domain"/>
    <property type="match status" value="1"/>
</dbReference>
<dbReference type="RefSeq" id="XP_013791103.1">
    <property type="nucleotide sequence ID" value="XM_013935649.2"/>
</dbReference>
<evidence type="ECO:0000313" key="4">
    <source>
        <dbReference type="RefSeq" id="XP_013791103.1"/>
    </source>
</evidence>
<dbReference type="Gene3D" id="2.60.260.20">
    <property type="entry name" value="Urease metallochaperone UreE, N-terminal domain"/>
    <property type="match status" value="2"/>
</dbReference>
<dbReference type="Pfam" id="PF01556">
    <property type="entry name" value="DnaJ_C"/>
    <property type="match status" value="1"/>
</dbReference>
<dbReference type="CDD" id="cd06257">
    <property type="entry name" value="DnaJ"/>
    <property type="match status" value="1"/>
</dbReference>
<dbReference type="SUPFAM" id="SSF49493">
    <property type="entry name" value="HSP40/DnaJ peptide-binding domain"/>
    <property type="match status" value="2"/>
</dbReference>
<gene>
    <name evidence="4" type="primary">LOC106474949</name>
</gene>
<dbReference type="SMART" id="SM00271">
    <property type="entry name" value="DnaJ"/>
    <property type="match status" value="1"/>
</dbReference>